<dbReference type="GeneID" id="9592309"/>
<protein>
    <submittedName>
        <fullName evidence="1">Uncharacterized protein</fullName>
    </submittedName>
</protein>
<dbReference type="InParanoid" id="D8PYF8"/>
<proteinExistence type="predicted"/>
<dbReference type="Proteomes" id="UP000007431">
    <property type="component" value="Unassembled WGS sequence"/>
</dbReference>
<dbReference type="EMBL" id="GL377304">
    <property type="protein sequence ID" value="EFI99250.1"/>
    <property type="molecule type" value="Genomic_DNA"/>
</dbReference>
<reference evidence="1 2" key="1">
    <citation type="journal article" date="2010" name="Nat. Biotechnol.">
        <title>Genome sequence of the model mushroom Schizophyllum commune.</title>
        <authorList>
            <person name="Ohm R.A."/>
            <person name="de Jong J.F."/>
            <person name="Lugones L.G."/>
            <person name="Aerts A."/>
            <person name="Kothe E."/>
            <person name="Stajich J.E."/>
            <person name="de Vries R.P."/>
            <person name="Record E."/>
            <person name="Levasseur A."/>
            <person name="Baker S.E."/>
            <person name="Bartholomew K.A."/>
            <person name="Coutinho P.M."/>
            <person name="Erdmann S."/>
            <person name="Fowler T.J."/>
            <person name="Gathman A.C."/>
            <person name="Lombard V."/>
            <person name="Henrissat B."/>
            <person name="Knabe N."/>
            <person name="Kuees U."/>
            <person name="Lilly W.W."/>
            <person name="Lindquist E."/>
            <person name="Lucas S."/>
            <person name="Magnuson J.K."/>
            <person name="Piumi F."/>
            <person name="Raudaskoski M."/>
            <person name="Salamov A."/>
            <person name="Schmutz J."/>
            <person name="Schwarze F.W.M.R."/>
            <person name="vanKuyk P.A."/>
            <person name="Horton J.S."/>
            <person name="Grigoriev I.V."/>
            <person name="Woesten H.A.B."/>
        </authorList>
    </citation>
    <scope>NUCLEOTIDE SEQUENCE [LARGE SCALE GENOMIC DNA]</scope>
    <source>
        <strain evidence="2">H4-8 / FGSC 9210</strain>
    </source>
</reference>
<dbReference type="KEGG" id="scm:SCHCO_02663822"/>
<dbReference type="VEuPathDB" id="FungiDB:SCHCODRAFT_02663822"/>
<evidence type="ECO:0000313" key="2">
    <source>
        <dbReference type="Proteomes" id="UP000007431"/>
    </source>
</evidence>
<dbReference type="AlphaFoldDB" id="D8PYF8"/>
<name>D8PYF8_SCHCM</name>
<dbReference type="RefSeq" id="XP_003034153.1">
    <property type="nucleotide sequence ID" value="XM_003034107.1"/>
</dbReference>
<organism evidence="2">
    <name type="scientific">Schizophyllum commune (strain H4-8 / FGSC 9210)</name>
    <name type="common">Split gill fungus</name>
    <dbReference type="NCBI Taxonomy" id="578458"/>
    <lineage>
        <taxon>Eukaryota</taxon>
        <taxon>Fungi</taxon>
        <taxon>Dikarya</taxon>
        <taxon>Basidiomycota</taxon>
        <taxon>Agaricomycotina</taxon>
        <taxon>Agaricomycetes</taxon>
        <taxon>Agaricomycetidae</taxon>
        <taxon>Agaricales</taxon>
        <taxon>Schizophyllaceae</taxon>
        <taxon>Schizophyllum</taxon>
    </lineage>
</organism>
<keyword evidence="2" id="KW-1185">Reference proteome</keyword>
<accession>D8PYF8</accession>
<sequence>MFNPFPPSTGQAFLRARTGPHNWWLGRVVAADVWSIISDMHDHWRRTLASSKEREDLNVLEGQAINGVVVALGSVYAQHRILWMNRATQAYPELAAVIHVDPAWYNTRRTIVDHSSIRFTLEEELMPGTHVFVIVYGSFKDGILTIKDLKYSTKVCNGDAIMLYGRRGAVEIAVKGRTNGPPWVAVDIVYTEKDALPN</sequence>
<evidence type="ECO:0000313" key="1">
    <source>
        <dbReference type="EMBL" id="EFI99250.1"/>
    </source>
</evidence>
<dbReference type="HOGENOM" id="CLU_1378850_0_0_1"/>
<gene>
    <name evidence="1" type="ORF">SCHCODRAFT_233067</name>
</gene>